<keyword evidence="3 5" id="KW-0699">rRNA-binding</keyword>
<dbReference type="OrthoDB" id="9806379at2"/>
<dbReference type="RefSeq" id="WP_145095973.1">
    <property type="nucleotide sequence ID" value="NZ_CP036274.1"/>
</dbReference>
<name>A0A517YJS4_9BACT</name>
<dbReference type="InterPro" id="IPR000218">
    <property type="entry name" value="Ribosomal_uL14"/>
</dbReference>
<gene>
    <name evidence="3 6" type="primary">rplN</name>
    <name evidence="6" type="ORF">ETAA8_56060</name>
</gene>
<dbReference type="Proteomes" id="UP000315017">
    <property type="component" value="Chromosome"/>
</dbReference>
<comment type="subunit">
    <text evidence="3">Part of the 50S ribosomal subunit. Forms a cluster with proteins L3 and L19. In the 70S ribosome, L14 and L19 interact and together make contacts with the 16S rRNA in bridges B5 and B8.</text>
</comment>
<dbReference type="Gene3D" id="2.40.150.20">
    <property type="entry name" value="Ribosomal protein L14"/>
    <property type="match status" value="1"/>
</dbReference>
<dbReference type="PANTHER" id="PTHR11761">
    <property type="entry name" value="50S/60S RIBOSOMAL PROTEIN L14/L23"/>
    <property type="match status" value="1"/>
</dbReference>
<evidence type="ECO:0000256" key="5">
    <source>
        <dbReference type="RuleBase" id="RU003950"/>
    </source>
</evidence>
<dbReference type="NCBIfam" id="TIGR01067">
    <property type="entry name" value="rplN_bact"/>
    <property type="match status" value="1"/>
</dbReference>
<keyword evidence="2 3" id="KW-0687">Ribonucleoprotein</keyword>
<dbReference type="Pfam" id="PF00238">
    <property type="entry name" value="Ribosomal_L14"/>
    <property type="match status" value="1"/>
</dbReference>
<sequence>MIQQETRLAVADNTGAKEVMCIKVLGGSKKRTAGIGDIIICSVKSVIAGSEIKKKAVVRGVVVRTKSPNRRADGSYVKFDSNAVVLIDADNNPRGTRIFGAVARELREMSFMKIVSLASEVV</sequence>
<keyword evidence="1 3" id="KW-0689">Ribosomal protein</keyword>
<protein>
    <recommendedName>
        <fullName evidence="3">Large ribosomal subunit protein uL14</fullName>
    </recommendedName>
</protein>
<evidence type="ECO:0000313" key="6">
    <source>
        <dbReference type="EMBL" id="QDU30466.1"/>
    </source>
</evidence>
<dbReference type="InterPro" id="IPR036853">
    <property type="entry name" value="Ribosomal_uL14_sf"/>
</dbReference>
<evidence type="ECO:0000256" key="3">
    <source>
        <dbReference type="HAMAP-Rule" id="MF_01367"/>
    </source>
</evidence>
<dbReference type="AlphaFoldDB" id="A0A517YJS4"/>
<evidence type="ECO:0000256" key="1">
    <source>
        <dbReference type="ARBA" id="ARBA00022980"/>
    </source>
</evidence>
<keyword evidence="7" id="KW-1185">Reference proteome</keyword>
<organism evidence="6 7">
    <name type="scientific">Anatilimnocola aggregata</name>
    <dbReference type="NCBI Taxonomy" id="2528021"/>
    <lineage>
        <taxon>Bacteria</taxon>
        <taxon>Pseudomonadati</taxon>
        <taxon>Planctomycetota</taxon>
        <taxon>Planctomycetia</taxon>
        <taxon>Pirellulales</taxon>
        <taxon>Pirellulaceae</taxon>
        <taxon>Anatilimnocola</taxon>
    </lineage>
</organism>
<evidence type="ECO:0000256" key="4">
    <source>
        <dbReference type="RuleBase" id="RU003949"/>
    </source>
</evidence>
<dbReference type="GO" id="GO:0022625">
    <property type="term" value="C:cytosolic large ribosomal subunit"/>
    <property type="evidence" value="ECO:0007669"/>
    <property type="project" value="TreeGrafter"/>
</dbReference>
<dbReference type="PROSITE" id="PS00049">
    <property type="entry name" value="RIBOSOMAL_L14"/>
    <property type="match status" value="1"/>
</dbReference>
<evidence type="ECO:0000256" key="2">
    <source>
        <dbReference type="ARBA" id="ARBA00023274"/>
    </source>
</evidence>
<dbReference type="CDD" id="cd00337">
    <property type="entry name" value="Ribosomal_uL14"/>
    <property type="match status" value="1"/>
</dbReference>
<comment type="function">
    <text evidence="3 5">Binds to 23S rRNA. Forms part of two intersubunit bridges in the 70S ribosome.</text>
</comment>
<dbReference type="InterPro" id="IPR019972">
    <property type="entry name" value="Ribosomal_uL14_CS"/>
</dbReference>
<comment type="similarity">
    <text evidence="3 4">Belongs to the universal ribosomal protein uL14 family.</text>
</comment>
<proteinExistence type="inferred from homology"/>
<dbReference type="InterPro" id="IPR005745">
    <property type="entry name" value="Ribosomal_uL14_bac-type"/>
</dbReference>
<dbReference type="EMBL" id="CP036274">
    <property type="protein sequence ID" value="QDU30466.1"/>
    <property type="molecule type" value="Genomic_DNA"/>
</dbReference>
<dbReference type="PANTHER" id="PTHR11761:SF3">
    <property type="entry name" value="LARGE RIBOSOMAL SUBUNIT PROTEIN UL14M"/>
    <property type="match status" value="1"/>
</dbReference>
<dbReference type="SUPFAM" id="SSF50193">
    <property type="entry name" value="Ribosomal protein L14"/>
    <property type="match status" value="1"/>
</dbReference>
<dbReference type="KEGG" id="aagg:ETAA8_56060"/>
<evidence type="ECO:0000313" key="7">
    <source>
        <dbReference type="Proteomes" id="UP000315017"/>
    </source>
</evidence>
<dbReference type="HAMAP" id="MF_01367">
    <property type="entry name" value="Ribosomal_uL14"/>
    <property type="match status" value="1"/>
</dbReference>
<accession>A0A517YJS4</accession>
<reference evidence="6 7" key="1">
    <citation type="submission" date="2019-02" db="EMBL/GenBank/DDBJ databases">
        <title>Deep-cultivation of Planctomycetes and their phenomic and genomic characterization uncovers novel biology.</title>
        <authorList>
            <person name="Wiegand S."/>
            <person name="Jogler M."/>
            <person name="Boedeker C."/>
            <person name="Pinto D."/>
            <person name="Vollmers J."/>
            <person name="Rivas-Marin E."/>
            <person name="Kohn T."/>
            <person name="Peeters S.H."/>
            <person name="Heuer A."/>
            <person name="Rast P."/>
            <person name="Oberbeckmann S."/>
            <person name="Bunk B."/>
            <person name="Jeske O."/>
            <person name="Meyerdierks A."/>
            <person name="Storesund J.E."/>
            <person name="Kallscheuer N."/>
            <person name="Luecker S."/>
            <person name="Lage O.M."/>
            <person name="Pohl T."/>
            <person name="Merkel B.J."/>
            <person name="Hornburger P."/>
            <person name="Mueller R.-W."/>
            <person name="Bruemmer F."/>
            <person name="Labrenz M."/>
            <person name="Spormann A.M."/>
            <person name="Op den Camp H."/>
            <person name="Overmann J."/>
            <person name="Amann R."/>
            <person name="Jetten M.S.M."/>
            <person name="Mascher T."/>
            <person name="Medema M.H."/>
            <person name="Devos D.P."/>
            <person name="Kaster A.-K."/>
            <person name="Ovreas L."/>
            <person name="Rohde M."/>
            <person name="Galperin M.Y."/>
            <person name="Jogler C."/>
        </authorList>
    </citation>
    <scope>NUCLEOTIDE SEQUENCE [LARGE SCALE GENOMIC DNA]</scope>
    <source>
        <strain evidence="6 7">ETA_A8</strain>
    </source>
</reference>
<keyword evidence="3 5" id="KW-0694">RNA-binding</keyword>
<dbReference type="GO" id="GO:0003735">
    <property type="term" value="F:structural constituent of ribosome"/>
    <property type="evidence" value="ECO:0007669"/>
    <property type="project" value="InterPro"/>
</dbReference>
<dbReference type="SMART" id="SM01374">
    <property type="entry name" value="Ribosomal_L14"/>
    <property type="match status" value="1"/>
</dbReference>
<dbReference type="GO" id="GO:0070180">
    <property type="term" value="F:large ribosomal subunit rRNA binding"/>
    <property type="evidence" value="ECO:0007669"/>
    <property type="project" value="TreeGrafter"/>
</dbReference>
<dbReference type="GO" id="GO:0006412">
    <property type="term" value="P:translation"/>
    <property type="evidence" value="ECO:0007669"/>
    <property type="project" value="UniProtKB-UniRule"/>
</dbReference>